<evidence type="ECO:0000313" key="4">
    <source>
        <dbReference type="EMBL" id="MEC6056422.1"/>
    </source>
</evidence>
<dbReference type="PANTHER" id="PTHR37423">
    <property type="entry name" value="SOLUBLE LYTIC MUREIN TRANSGLYCOSYLASE-RELATED"/>
    <property type="match status" value="1"/>
</dbReference>
<gene>
    <name evidence="4" type="ORF">QAB22_007600</name>
</gene>
<dbReference type="InterPro" id="IPR023346">
    <property type="entry name" value="Lysozyme-like_dom_sf"/>
</dbReference>
<dbReference type="SUPFAM" id="SSF53955">
    <property type="entry name" value="Lysozyme-like"/>
    <property type="match status" value="1"/>
</dbReference>
<sequence length="850" mass="91712">MRIPTGNFGNVTPQAQPTRIDTGNAGAVGDAVAQLGRSGLGVVEDIQQRQEQDNQNALQALSSAGGAQVNKLLYDPETGMTATRKGINAVGATNDTLKEWDAWRDKQLSLLPPAARQRGEILLTAQRVQMERTSFVYEQGERDRALQETYNASNSASVQRESLYYGDKISTQLEAGSRNQGIDEYGKAQGWPEEKIAFEKTLWQQKAASGAFDLFVSQQKQFMMGPGGALPTTGTPDLSQLASANMYVESRGQQFRADGSPLVSGAGAVGIAQVMEKTGPEAAKYAGVEWSRERWLNDPQYNLQIGNAYFEHLGSKYSNNQVLTVAAYNAGPGMVDDWINGTNKTGKNESLTKIGDPRKGEISDAGFTSAIPLKETREHVQKVLGAAASIPPGATIGSISQMPFWNKMSPQDQSSAIDKMSALYDMRASAGRVALQSKMQDDLALLEAGKNVSPITPEAWASTLPVQATPAERMQLEQTFRHYQQAMSLQPVYQSIVQGTPQQGLAAVQALQPQESAPDFKYQQELYATAQAKLTQVLKAREADPGGWLVQNDETTQKAFSAYSANPELLGDYVKNVIIQKQRFGIKSDAVLPKAQAEALSQALLQSTPENQSKLLDTIHKGTGGGAPYMATLKQIAINAPSAAVAGVLMDKPSSLIAQENWINPDITISPSQASKTILAGSAARKGTKDAKGMTMPKENDMRLEFSSAVQNAFAGDAQGAAMAYEVAKDYYAGIMAQKGDYSGVLDDDVWKQAVNVSTGGVHDYNGMGYVLLPWGMSPEQFDKQVDQAWQTQVTGAGIKAPPGQYGLQSYGDSQYLVKLGAGYLLKSDGSPVILDLTQQRQRFIEGIPQ</sequence>
<dbReference type="PANTHER" id="PTHR37423:SF2">
    <property type="entry name" value="MEMBRANE-BOUND LYTIC MUREIN TRANSGLYCOSYLASE C"/>
    <property type="match status" value="1"/>
</dbReference>
<reference evidence="4" key="2">
    <citation type="submission" date="2024-01" db="EMBL/GenBank/DDBJ databases">
        <authorList>
            <person name="Macesic N."/>
        </authorList>
    </citation>
    <scope>NUCLEOTIDE SEQUENCE</scope>
    <source>
        <strain evidence="4">CPO071</strain>
    </source>
</reference>
<dbReference type="EMBL" id="JARTTN020000001">
    <property type="protein sequence ID" value="MEC6056422.1"/>
    <property type="molecule type" value="Genomic_DNA"/>
</dbReference>
<dbReference type="Pfam" id="PF01464">
    <property type="entry name" value="SLT"/>
    <property type="match status" value="1"/>
</dbReference>
<name>A0AAW9PD66_KLEVA</name>
<evidence type="ECO:0000259" key="3">
    <source>
        <dbReference type="Pfam" id="PF01464"/>
    </source>
</evidence>
<reference evidence="4" key="1">
    <citation type="journal article" date="2023" name="Nat. Commun.">
        <title>Genomic dissection of endemic carbapenem resistance reveals metallo-beta-lactamase dissemination through clonal, plasmid and integron transfer.</title>
        <authorList>
            <person name="Macesic N."/>
            <person name="Hawkey J."/>
            <person name="Vezina B."/>
            <person name="Wisniewski J.A."/>
            <person name="Cottingham H."/>
            <person name="Blakeway L.V."/>
            <person name="Harshegyi T."/>
            <person name="Pragastis K."/>
            <person name="Badoordeen G.Z."/>
            <person name="Dennison A."/>
            <person name="Spelman D.W."/>
            <person name="Jenney A.W.J."/>
            <person name="Peleg A.Y."/>
        </authorList>
    </citation>
    <scope>NUCLEOTIDE SEQUENCE</scope>
    <source>
        <strain evidence="4">CPO071</strain>
    </source>
</reference>
<dbReference type="Gene3D" id="1.10.530.10">
    <property type="match status" value="1"/>
</dbReference>
<evidence type="ECO:0000313" key="5">
    <source>
        <dbReference type="Proteomes" id="UP001176846"/>
    </source>
</evidence>
<evidence type="ECO:0000256" key="2">
    <source>
        <dbReference type="SAM" id="MobiDB-lite"/>
    </source>
</evidence>
<comment type="similarity">
    <text evidence="1">Belongs to the transglycosylase Slt family.</text>
</comment>
<protein>
    <submittedName>
        <fullName evidence="4">Transglycosylase SLT domain-containing protein</fullName>
    </submittedName>
</protein>
<organism evidence="4 5">
    <name type="scientific">Klebsiella variicola</name>
    <dbReference type="NCBI Taxonomy" id="244366"/>
    <lineage>
        <taxon>Bacteria</taxon>
        <taxon>Pseudomonadati</taxon>
        <taxon>Pseudomonadota</taxon>
        <taxon>Gammaproteobacteria</taxon>
        <taxon>Enterobacterales</taxon>
        <taxon>Enterobacteriaceae</taxon>
        <taxon>Klebsiella/Raoultella group</taxon>
        <taxon>Klebsiella</taxon>
        <taxon>Klebsiella pneumoniae complex</taxon>
    </lineage>
</organism>
<dbReference type="Proteomes" id="UP001176846">
    <property type="component" value="Unassembled WGS sequence"/>
</dbReference>
<comment type="caution">
    <text evidence="4">The sequence shown here is derived from an EMBL/GenBank/DDBJ whole genome shotgun (WGS) entry which is preliminary data.</text>
</comment>
<proteinExistence type="inferred from homology"/>
<dbReference type="AlphaFoldDB" id="A0AAW9PD66"/>
<feature type="compositionally biased region" description="Polar residues" evidence="2">
    <location>
        <begin position="7"/>
        <end position="21"/>
    </location>
</feature>
<feature type="domain" description="Transglycosylase SLT" evidence="3">
    <location>
        <begin position="246"/>
        <end position="349"/>
    </location>
</feature>
<accession>A0AAW9PD66</accession>
<dbReference type="RefSeq" id="WP_285202011.1">
    <property type="nucleotide sequence ID" value="NZ_JARTTN020000001.1"/>
</dbReference>
<feature type="region of interest" description="Disordered" evidence="2">
    <location>
        <begin position="1"/>
        <end position="23"/>
    </location>
</feature>
<dbReference type="InterPro" id="IPR008258">
    <property type="entry name" value="Transglycosylase_SLT_dom_1"/>
</dbReference>
<evidence type="ECO:0000256" key="1">
    <source>
        <dbReference type="ARBA" id="ARBA00007734"/>
    </source>
</evidence>